<name>A0AAW3JWM2_9FIRM</name>
<dbReference type="RefSeq" id="WP_055941308.1">
    <property type="nucleotide sequence ID" value="NZ_JAQDDZ010000003.1"/>
</dbReference>
<evidence type="ECO:0000313" key="3">
    <source>
        <dbReference type="Proteomes" id="UP000050833"/>
    </source>
</evidence>
<accession>A0AAW3JWM2</accession>
<dbReference type="EMBL" id="LLKB01000001">
    <property type="protein sequence ID" value="KQC86084.1"/>
    <property type="molecule type" value="Genomic_DNA"/>
</dbReference>
<gene>
    <name evidence="2" type="ORF">APZ18_02500</name>
</gene>
<keyword evidence="1" id="KW-0175">Coiled coil</keyword>
<keyword evidence="3" id="KW-1185">Reference proteome</keyword>
<dbReference type="Proteomes" id="UP000050833">
    <property type="component" value="Unassembled WGS sequence"/>
</dbReference>
<evidence type="ECO:0000313" key="2">
    <source>
        <dbReference type="EMBL" id="KQC86084.1"/>
    </source>
</evidence>
<comment type="caution">
    <text evidence="2">The sequence shown here is derived from an EMBL/GenBank/DDBJ whole genome shotgun (WGS) entry which is preliminary data.</text>
</comment>
<dbReference type="AlphaFoldDB" id="A0AAW3JWM2"/>
<proteinExistence type="predicted"/>
<protein>
    <recommendedName>
        <fullName evidence="4">Phage protein</fullName>
    </recommendedName>
</protein>
<reference evidence="2 3" key="1">
    <citation type="submission" date="2015-10" db="EMBL/GenBank/DDBJ databases">
        <title>Butyribacter intestini gen. nov., sp. nov., a butyric acid-producing bacterium of the family Lachnospiraceae isolated from the human faeces.</title>
        <authorList>
            <person name="Zou Y."/>
            <person name="Xue W."/>
            <person name="Luo G."/>
            <person name="Lv M."/>
        </authorList>
    </citation>
    <scope>NUCLEOTIDE SEQUENCE [LARGE SCALE GENOMIC DNA]</scope>
    <source>
        <strain evidence="2 3">TF01-11</strain>
    </source>
</reference>
<sequence length="120" mass="14322">MGKTIDEVIKEYKRVANTKREIYNNSSLKEKNKHLLRIAGEQEQLAEWLEELKQLRIEKEKKCEECTYYITVQEAFVRGYKDSIDDFVNACEQDIMCQRFGMRILDIKRVAERLKEQLGK</sequence>
<organism evidence="2 3">
    <name type="scientific">Butyribacter intestini</name>
    <dbReference type="NCBI Taxonomy" id="1703332"/>
    <lineage>
        <taxon>Bacteria</taxon>
        <taxon>Bacillati</taxon>
        <taxon>Bacillota</taxon>
        <taxon>Clostridia</taxon>
        <taxon>Lachnospirales</taxon>
        <taxon>Lachnospiraceae</taxon>
        <taxon>Butyribacter</taxon>
    </lineage>
</organism>
<evidence type="ECO:0000256" key="1">
    <source>
        <dbReference type="SAM" id="Coils"/>
    </source>
</evidence>
<feature type="coiled-coil region" evidence="1">
    <location>
        <begin position="38"/>
        <end position="65"/>
    </location>
</feature>
<evidence type="ECO:0008006" key="4">
    <source>
        <dbReference type="Google" id="ProtNLM"/>
    </source>
</evidence>